<dbReference type="PANTHER" id="PTHR14030">
    <property type="entry name" value="MITOTIC CHECKPOINT SERINE/THREONINE-PROTEIN KINASE BUB1"/>
    <property type="match status" value="1"/>
</dbReference>
<name>A0ABD0ZK01_CARAN</name>
<sequence length="117" mass="13940">MLPMKENKPWKFQVDTYGLCVIVHMMLHNTYMEIGQKQSLDGGHINLPGISFKRYWNVDLWKELFTKLLNRERCEDDTETLRKLRKSMEEYICSDPKLMKKLNNELLVKQRVSLCSS</sequence>
<dbReference type="GO" id="GO:0007094">
    <property type="term" value="P:mitotic spindle assembly checkpoint signaling"/>
    <property type="evidence" value="ECO:0007669"/>
    <property type="project" value="UniProtKB-ARBA"/>
</dbReference>
<evidence type="ECO:0000313" key="2">
    <source>
        <dbReference type="Proteomes" id="UP001558713"/>
    </source>
</evidence>
<gene>
    <name evidence="1" type="ORF">V5N11_030494</name>
</gene>
<dbReference type="PANTHER" id="PTHR14030:SF4">
    <property type="entry name" value="BUB1 KINASE, ISOFORM A-RELATED"/>
    <property type="match status" value="1"/>
</dbReference>
<dbReference type="EMBL" id="JBANAX010000739">
    <property type="protein sequence ID" value="KAL1194962.1"/>
    <property type="molecule type" value="Genomic_DNA"/>
</dbReference>
<keyword evidence="2" id="KW-1185">Reference proteome</keyword>
<dbReference type="Gene3D" id="1.10.510.10">
    <property type="entry name" value="Transferase(Phosphotransferase) domain 1"/>
    <property type="match status" value="1"/>
</dbReference>
<dbReference type="GO" id="GO:0016301">
    <property type="term" value="F:kinase activity"/>
    <property type="evidence" value="ECO:0007669"/>
    <property type="project" value="UniProtKB-KW"/>
</dbReference>
<protein>
    <submittedName>
        <fullName evidence="1">Mitotic checkpoint serine/threonine-protein kinase BUB1</fullName>
    </submittedName>
</protein>
<dbReference type="InterPro" id="IPR015661">
    <property type="entry name" value="Bub1/Mad3"/>
</dbReference>
<organism evidence="1 2">
    <name type="scientific">Cardamine amara subsp. amara</name>
    <dbReference type="NCBI Taxonomy" id="228776"/>
    <lineage>
        <taxon>Eukaryota</taxon>
        <taxon>Viridiplantae</taxon>
        <taxon>Streptophyta</taxon>
        <taxon>Embryophyta</taxon>
        <taxon>Tracheophyta</taxon>
        <taxon>Spermatophyta</taxon>
        <taxon>Magnoliopsida</taxon>
        <taxon>eudicotyledons</taxon>
        <taxon>Gunneridae</taxon>
        <taxon>Pentapetalae</taxon>
        <taxon>rosids</taxon>
        <taxon>malvids</taxon>
        <taxon>Brassicales</taxon>
        <taxon>Brassicaceae</taxon>
        <taxon>Cardamineae</taxon>
        <taxon>Cardamine</taxon>
    </lineage>
</organism>
<dbReference type="AlphaFoldDB" id="A0ABD0ZK01"/>
<evidence type="ECO:0000313" key="1">
    <source>
        <dbReference type="EMBL" id="KAL1194962.1"/>
    </source>
</evidence>
<keyword evidence="1" id="KW-0808">Transferase</keyword>
<keyword evidence="1" id="KW-0418">Kinase</keyword>
<dbReference type="GO" id="GO:0032991">
    <property type="term" value="C:protein-containing complex"/>
    <property type="evidence" value="ECO:0007669"/>
    <property type="project" value="UniProtKB-ARBA"/>
</dbReference>
<proteinExistence type="predicted"/>
<reference evidence="1 2" key="1">
    <citation type="submission" date="2024-04" db="EMBL/GenBank/DDBJ databases">
        <title>Genome assembly C_amara_ONT_v2.</title>
        <authorList>
            <person name="Yant L."/>
            <person name="Moore C."/>
            <person name="Slenker M."/>
        </authorList>
    </citation>
    <scope>NUCLEOTIDE SEQUENCE [LARGE SCALE GENOMIC DNA]</scope>
    <source>
        <tissue evidence="1">Leaf</tissue>
    </source>
</reference>
<dbReference type="Proteomes" id="UP001558713">
    <property type="component" value="Unassembled WGS sequence"/>
</dbReference>
<accession>A0ABD0ZK01</accession>
<comment type="caution">
    <text evidence="1">The sequence shown here is derived from an EMBL/GenBank/DDBJ whole genome shotgun (WGS) entry which is preliminary data.</text>
</comment>